<dbReference type="AlphaFoldDB" id="A0AAW1CNY3"/>
<reference evidence="10 11" key="1">
    <citation type="submission" date="2022-12" db="EMBL/GenBank/DDBJ databases">
        <title>Chromosome-level genome assembly of true bugs.</title>
        <authorList>
            <person name="Ma L."/>
            <person name="Li H."/>
        </authorList>
    </citation>
    <scope>NUCLEOTIDE SEQUENCE [LARGE SCALE GENOMIC DNA]</scope>
    <source>
        <strain evidence="10">Lab_2022b</strain>
    </source>
</reference>
<dbReference type="PANTHER" id="PTHR24206">
    <property type="entry name" value="OS06G0237300 PROTEIN"/>
    <property type="match status" value="1"/>
</dbReference>
<proteinExistence type="inferred from homology"/>
<organism evidence="10 11">
    <name type="scientific">Rhynocoris fuscipes</name>
    <dbReference type="NCBI Taxonomy" id="488301"/>
    <lineage>
        <taxon>Eukaryota</taxon>
        <taxon>Metazoa</taxon>
        <taxon>Ecdysozoa</taxon>
        <taxon>Arthropoda</taxon>
        <taxon>Hexapoda</taxon>
        <taxon>Insecta</taxon>
        <taxon>Pterygota</taxon>
        <taxon>Neoptera</taxon>
        <taxon>Paraneoptera</taxon>
        <taxon>Hemiptera</taxon>
        <taxon>Heteroptera</taxon>
        <taxon>Panheteroptera</taxon>
        <taxon>Cimicomorpha</taxon>
        <taxon>Reduviidae</taxon>
        <taxon>Harpactorinae</taxon>
        <taxon>Harpactorini</taxon>
        <taxon>Rhynocoris</taxon>
    </lineage>
</organism>
<comment type="caution">
    <text evidence="10">The sequence shown here is derived from an EMBL/GenBank/DDBJ whole genome shotgun (WGS) entry which is preliminary data.</text>
</comment>
<keyword evidence="4 7" id="KW-0862">Zinc</keyword>
<dbReference type="SMART" id="SM00132">
    <property type="entry name" value="LIM"/>
    <property type="match status" value="1"/>
</dbReference>
<dbReference type="Pfam" id="PF00412">
    <property type="entry name" value="LIM"/>
    <property type="match status" value="1"/>
</dbReference>
<name>A0AAW1CNY3_9HEMI</name>
<dbReference type="Gene3D" id="2.10.110.10">
    <property type="entry name" value="Cysteine Rich Protein"/>
    <property type="match status" value="1"/>
</dbReference>
<evidence type="ECO:0000313" key="11">
    <source>
        <dbReference type="Proteomes" id="UP001461498"/>
    </source>
</evidence>
<comment type="similarity">
    <text evidence="6">Belongs to the transglutaminase-like superfamily.</text>
</comment>
<dbReference type="PROSITE" id="PS00478">
    <property type="entry name" value="LIM_DOMAIN_1"/>
    <property type="match status" value="1"/>
</dbReference>
<keyword evidence="8" id="KW-1133">Transmembrane helix</keyword>
<comment type="subcellular location">
    <subcellularLocation>
        <location evidence="1">Cytoplasm</location>
    </subcellularLocation>
</comment>
<dbReference type="GO" id="GO:0046872">
    <property type="term" value="F:metal ion binding"/>
    <property type="evidence" value="ECO:0007669"/>
    <property type="project" value="UniProtKB-KW"/>
</dbReference>
<accession>A0AAW1CNY3</accession>
<feature type="domain" description="LIM zinc-binding" evidence="9">
    <location>
        <begin position="9"/>
        <end position="76"/>
    </location>
</feature>
<evidence type="ECO:0000256" key="1">
    <source>
        <dbReference type="ARBA" id="ARBA00004496"/>
    </source>
</evidence>
<protein>
    <recommendedName>
        <fullName evidence="9">LIM zinc-binding domain-containing protein</fullName>
    </recommendedName>
</protein>
<keyword evidence="8" id="KW-0812">Transmembrane</keyword>
<keyword evidence="5 7" id="KW-0440">LIM domain</keyword>
<keyword evidence="2" id="KW-0963">Cytoplasm</keyword>
<keyword evidence="3 7" id="KW-0479">Metal-binding</keyword>
<sequence length="179" mass="20088">MYRANFYESCCLRCGQTVYQVDRVGPLKDFTFFHSGCFKCAVCGTKLTLKTYYNNQHSQDDKEVYCSGHVPKIGPGHLDGTAVGIRSALNVPKASNITERTSNGPAPGLPIAAPQLDYQYGRFDASALHIAHALRATELHKAYNKAREKPIEFYLVSSYQFLLFYLLSHLLINSTRDNK</sequence>
<dbReference type="InterPro" id="IPR001781">
    <property type="entry name" value="Znf_LIM"/>
</dbReference>
<dbReference type="PROSITE" id="PS50023">
    <property type="entry name" value="LIM_DOMAIN_2"/>
    <property type="match status" value="1"/>
</dbReference>
<evidence type="ECO:0000256" key="4">
    <source>
        <dbReference type="ARBA" id="ARBA00022833"/>
    </source>
</evidence>
<dbReference type="EMBL" id="JAPXFL010000013">
    <property type="protein sequence ID" value="KAK9498222.1"/>
    <property type="molecule type" value="Genomic_DNA"/>
</dbReference>
<keyword evidence="8" id="KW-0472">Membrane</keyword>
<dbReference type="FunFam" id="2.10.110.10:FF:000108">
    <property type="entry name" value="LIM domain containing protein"/>
    <property type="match status" value="1"/>
</dbReference>
<evidence type="ECO:0000256" key="2">
    <source>
        <dbReference type="ARBA" id="ARBA00022490"/>
    </source>
</evidence>
<dbReference type="GO" id="GO:0005737">
    <property type="term" value="C:cytoplasm"/>
    <property type="evidence" value="ECO:0007669"/>
    <property type="project" value="UniProtKB-SubCell"/>
</dbReference>
<evidence type="ECO:0000256" key="5">
    <source>
        <dbReference type="ARBA" id="ARBA00023038"/>
    </source>
</evidence>
<gene>
    <name evidence="10" type="ORF">O3M35_004083</name>
</gene>
<evidence type="ECO:0000256" key="6">
    <source>
        <dbReference type="ARBA" id="ARBA00061626"/>
    </source>
</evidence>
<evidence type="ECO:0000256" key="7">
    <source>
        <dbReference type="PROSITE-ProRule" id="PRU00125"/>
    </source>
</evidence>
<keyword evidence="11" id="KW-1185">Reference proteome</keyword>
<dbReference type="Proteomes" id="UP001461498">
    <property type="component" value="Unassembled WGS sequence"/>
</dbReference>
<feature type="transmembrane region" description="Helical" evidence="8">
    <location>
        <begin position="153"/>
        <end position="172"/>
    </location>
</feature>
<evidence type="ECO:0000256" key="3">
    <source>
        <dbReference type="ARBA" id="ARBA00022723"/>
    </source>
</evidence>
<dbReference type="CDD" id="cd09443">
    <property type="entry name" value="LIM_Ltd-1"/>
    <property type="match status" value="1"/>
</dbReference>
<evidence type="ECO:0000313" key="10">
    <source>
        <dbReference type="EMBL" id="KAK9498222.1"/>
    </source>
</evidence>
<evidence type="ECO:0000259" key="9">
    <source>
        <dbReference type="PROSITE" id="PS50023"/>
    </source>
</evidence>
<evidence type="ECO:0000256" key="8">
    <source>
        <dbReference type="SAM" id="Phobius"/>
    </source>
</evidence>